<dbReference type="InterPro" id="IPR035963">
    <property type="entry name" value="FERM_2"/>
</dbReference>
<dbReference type="Pfam" id="PF05902">
    <property type="entry name" value="4_1_CTD"/>
    <property type="match status" value="1"/>
</dbReference>
<feature type="region of interest" description="Disordered" evidence="6">
    <location>
        <begin position="449"/>
        <end position="491"/>
    </location>
</feature>
<evidence type="ECO:0000256" key="2">
    <source>
        <dbReference type="ARBA" id="ARBA00022490"/>
    </source>
</evidence>
<feature type="compositionally biased region" description="Polar residues" evidence="6">
    <location>
        <begin position="1277"/>
        <end position="1288"/>
    </location>
</feature>
<dbReference type="InterPro" id="IPR014847">
    <property type="entry name" value="FA"/>
</dbReference>
<dbReference type="GO" id="GO:0005886">
    <property type="term" value="C:plasma membrane"/>
    <property type="evidence" value="ECO:0007669"/>
    <property type="project" value="TreeGrafter"/>
</dbReference>
<feature type="compositionally biased region" description="Low complexity" evidence="6">
    <location>
        <begin position="14"/>
        <end position="29"/>
    </location>
</feature>
<feature type="compositionally biased region" description="Polar residues" evidence="6">
    <location>
        <begin position="1"/>
        <end position="13"/>
    </location>
</feature>
<feature type="compositionally biased region" description="Polar residues" evidence="6">
    <location>
        <begin position="1749"/>
        <end position="1766"/>
    </location>
</feature>
<feature type="region of interest" description="Disordered" evidence="6">
    <location>
        <begin position="1"/>
        <end position="99"/>
    </location>
</feature>
<dbReference type="SMART" id="SM00295">
    <property type="entry name" value="B41"/>
    <property type="match status" value="1"/>
</dbReference>
<dbReference type="SUPFAM" id="SSF50729">
    <property type="entry name" value="PH domain-like"/>
    <property type="match status" value="1"/>
</dbReference>
<dbReference type="Pfam" id="PF00373">
    <property type="entry name" value="FERM_M"/>
    <property type="match status" value="1"/>
</dbReference>
<feature type="compositionally biased region" description="Basic and acidic residues" evidence="6">
    <location>
        <begin position="1192"/>
        <end position="1204"/>
    </location>
</feature>
<dbReference type="Gene3D" id="2.30.29.30">
    <property type="entry name" value="Pleckstrin-homology domain (PH domain)/Phosphotyrosine-binding domain (PTB)"/>
    <property type="match status" value="1"/>
</dbReference>
<feature type="region of interest" description="Disordered" evidence="6">
    <location>
        <begin position="963"/>
        <end position="1309"/>
    </location>
</feature>
<feature type="compositionally biased region" description="Basic and acidic residues" evidence="6">
    <location>
        <begin position="1093"/>
        <end position="1105"/>
    </location>
</feature>
<feature type="compositionally biased region" description="Polar residues" evidence="6">
    <location>
        <begin position="1788"/>
        <end position="1798"/>
    </location>
</feature>
<feature type="compositionally biased region" description="Basic and acidic residues" evidence="6">
    <location>
        <begin position="1004"/>
        <end position="1039"/>
    </location>
</feature>
<dbReference type="InterPro" id="IPR019748">
    <property type="entry name" value="FERM_central"/>
</dbReference>
<dbReference type="SUPFAM" id="SSF54236">
    <property type="entry name" value="Ubiquitin-like"/>
    <property type="match status" value="1"/>
</dbReference>
<feature type="compositionally biased region" description="Polar residues" evidence="6">
    <location>
        <begin position="1106"/>
        <end position="1136"/>
    </location>
</feature>
<feature type="region of interest" description="Disordered" evidence="6">
    <location>
        <begin position="1553"/>
        <end position="1611"/>
    </location>
</feature>
<keyword evidence="5" id="KW-0206">Cytoskeleton</keyword>
<dbReference type="EMBL" id="BEZZ01000083">
    <property type="protein sequence ID" value="GCC25316.1"/>
    <property type="molecule type" value="Genomic_DNA"/>
</dbReference>
<dbReference type="GO" id="GO:0005516">
    <property type="term" value="F:calmodulin binding"/>
    <property type="evidence" value="ECO:0007669"/>
    <property type="project" value="UniProtKB-KW"/>
</dbReference>
<dbReference type="SUPFAM" id="SSF47031">
    <property type="entry name" value="Second domain of FERM"/>
    <property type="match status" value="1"/>
</dbReference>
<feature type="region of interest" description="Disordered" evidence="6">
    <location>
        <begin position="749"/>
        <end position="846"/>
    </location>
</feature>
<feature type="compositionally biased region" description="Low complexity" evidence="6">
    <location>
        <begin position="81"/>
        <end position="92"/>
    </location>
</feature>
<feature type="region of interest" description="Disordered" evidence="6">
    <location>
        <begin position="1788"/>
        <end position="1812"/>
    </location>
</feature>
<feature type="compositionally biased region" description="Basic and acidic residues" evidence="6">
    <location>
        <begin position="793"/>
        <end position="805"/>
    </location>
</feature>
<feature type="compositionally biased region" description="Polar residues" evidence="6">
    <location>
        <begin position="1681"/>
        <end position="1693"/>
    </location>
</feature>
<feature type="compositionally biased region" description="Low complexity" evidence="6">
    <location>
        <begin position="1799"/>
        <end position="1812"/>
    </location>
</feature>
<feature type="compositionally biased region" description="Basic and acidic residues" evidence="6">
    <location>
        <begin position="449"/>
        <end position="462"/>
    </location>
</feature>
<dbReference type="FunFam" id="1.20.80.10:FF:000001">
    <property type="entry name" value="Erythrocyte membrane protein band 4.1"/>
    <property type="match status" value="1"/>
</dbReference>
<feature type="compositionally biased region" description="Basic and acidic residues" evidence="6">
    <location>
        <begin position="1694"/>
        <end position="1730"/>
    </location>
</feature>
<protein>
    <recommendedName>
        <fullName evidence="7">FERM domain-containing protein</fullName>
    </recommendedName>
</protein>
<evidence type="ECO:0000256" key="4">
    <source>
        <dbReference type="ARBA" id="ARBA00023203"/>
    </source>
</evidence>
<feature type="compositionally biased region" description="Polar residues" evidence="6">
    <location>
        <begin position="778"/>
        <end position="792"/>
    </location>
</feature>
<dbReference type="CDD" id="cd14473">
    <property type="entry name" value="FERM_B-lobe"/>
    <property type="match status" value="1"/>
</dbReference>
<feature type="compositionally biased region" description="Basic and acidic residues" evidence="6">
    <location>
        <begin position="1049"/>
        <end position="1061"/>
    </location>
</feature>
<feature type="region of interest" description="Disordered" evidence="6">
    <location>
        <begin position="677"/>
        <end position="719"/>
    </location>
</feature>
<accession>A0A401S4J2</accession>
<dbReference type="Proteomes" id="UP000287033">
    <property type="component" value="Unassembled WGS sequence"/>
</dbReference>
<reference evidence="8 9" key="1">
    <citation type="journal article" date="2018" name="Nat. Ecol. Evol.">
        <title>Shark genomes provide insights into elasmobranch evolution and the origin of vertebrates.</title>
        <authorList>
            <person name="Hara Y"/>
            <person name="Yamaguchi K"/>
            <person name="Onimaru K"/>
            <person name="Kadota M"/>
            <person name="Koyanagi M"/>
            <person name="Keeley SD"/>
            <person name="Tatsumi K"/>
            <person name="Tanaka K"/>
            <person name="Motone F"/>
            <person name="Kageyama Y"/>
            <person name="Nozu R"/>
            <person name="Adachi N"/>
            <person name="Nishimura O"/>
            <person name="Nakagawa R"/>
            <person name="Tanegashima C"/>
            <person name="Kiyatake I"/>
            <person name="Matsumoto R"/>
            <person name="Murakumo K"/>
            <person name="Nishida K"/>
            <person name="Terakita A"/>
            <person name="Kuratani S"/>
            <person name="Sato K"/>
            <person name="Hyodo S Kuraku.S."/>
        </authorList>
    </citation>
    <scope>NUCLEOTIDE SEQUENCE [LARGE SCALE GENOMIC DNA]</scope>
</reference>
<dbReference type="PANTHER" id="PTHR23280:SF24">
    <property type="entry name" value="BAND 4.1-LIKE PROTEIN 1"/>
    <property type="match status" value="1"/>
</dbReference>
<feature type="compositionally biased region" description="Basic and acidic residues" evidence="6">
    <location>
        <begin position="558"/>
        <end position="567"/>
    </location>
</feature>
<dbReference type="Pfam" id="PF08736">
    <property type="entry name" value="FA"/>
    <property type="match status" value="1"/>
</dbReference>
<dbReference type="GO" id="GO:0005198">
    <property type="term" value="F:structural molecule activity"/>
    <property type="evidence" value="ECO:0007669"/>
    <property type="project" value="InterPro"/>
</dbReference>
<feature type="compositionally biased region" description="Basic and acidic residues" evidence="6">
    <location>
        <begin position="1654"/>
        <end position="1667"/>
    </location>
</feature>
<evidence type="ECO:0000313" key="8">
    <source>
        <dbReference type="EMBL" id="GCC25316.1"/>
    </source>
</evidence>
<dbReference type="FunFam" id="2.30.29.30:FF:000001">
    <property type="entry name" value="Erythrocyte membrane protein band 4.1"/>
    <property type="match status" value="1"/>
</dbReference>
<dbReference type="InterPro" id="IPR019747">
    <property type="entry name" value="FERM_CS"/>
</dbReference>
<dbReference type="GO" id="GO:0005856">
    <property type="term" value="C:cytoskeleton"/>
    <property type="evidence" value="ECO:0007669"/>
    <property type="project" value="UniProtKB-SubCell"/>
</dbReference>
<dbReference type="PRINTS" id="PR00661">
    <property type="entry name" value="ERMFAMILY"/>
</dbReference>
<feature type="compositionally biased region" description="Basic and acidic residues" evidence="6">
    <location>
        <begin position="541"/>
        <end position="551"/>
    </location>
</feature>
<dbReference type="PROSITE" id="PS50057">
    <property type="entry name" value="FERM_3"/>
    <property type="match status" value="1"/>
</dbReference>
<keyword evidence="9" id="KW-1185">Reference proteome</keyword>
<feature type="compositionally biased region" description="Polar residues" evidence="6">
    <location>
        <begin position="1205"/>
        <end position="1224"/>
    </location>
</feature>
<feature type="domain" description="FERM" evidence="7">
    <location>
        <begin position="100"/>
        <end position="381"/>
    </location>
</feature>
<keyword evidence="2" id="KW-0963">Cytoplasm</keyword>
<dbReference type="PRINTS" id="PR00935">
    <property type="entry name" value="BAND41"/>
</dbReference>
<dbReference type="Pfam" id="PF04382">
    <property type="entry name" value="SAB"/>
    <property type="match status" value="1"/>
</dbReference>
<dbReference type="STRING" id="137246.A0A401S4J2"/>
<organism evidence="8 9">
    <name type="scientific">Chiloscyllium punctatum</name>
    <name type="common">Brownbanded bambooshark</name>
    <name type="synonym">Hemiscyllium punctatum</name>
    <dbReference type="NCBI Taxonomy" id="137246"/>
    <lineage>
        <taxon>Eukaryota</taxon>
        <taxon>Metazoa</taxon>
        <taxon>Chordata</taxon>
        <taxon>Craniata</taxon>
        <taxon>Vertebrata</taxon>
        <taxon>Chondrichthyes</taxon>
        <taxon>Elasmobranchii</taxon>
        <taxon>Galeomorphii</taxon>
        <taxon>Galeoidea</taxon>
        <taxon>Orectolobiformes</taxon>
        <taxon>Hemiscylliidae</taxon>
        <taxon>Chiloscyllium</taxon>
    </lineage>
</organism>
<evidence type="ECO:0000256" key="3">
    <source>
        <dbReference type="ARBA" id="ARBA00022553"/>
    </source>
</evidence>
<evidence type="ECO:0000256" key="5">
    <source>
        <dbReference type="ARBA" id="ARBA00023212"/>
    </source>
</evidence>
<dbReference type="InterPro" id="IPR007477">
    <property type="entry name" value="SAB_dom"/>
</dbReference>
<dbReference type="InterPro" id="IPR000798">
    <property type="entry name" value="Ez/rad/moesin-like"/>
</dbReference>
<dbReference type="InterPro" id="IPR018979">
    <property type="entry name" value="FERM_N"/>
</dbReference>
<dbReference type="GO" id="GO:0003779">
    <property type="term" value="F:actin binding"/>
    <property type="evidence" value="ECO:0007669"/>
    <property type="project" value="UniProtKB-KW"/>
</dbReference>
<feature type="compositionally biased region" description="Basic and acidic residues" evidence="6">
    <location>
        <begin position="1225"/>
        <end position="1237"/>
    </location>
</feature>
<feature type="compositionally biased region" description="Basic and acidic residues" evidence="6">
    <location>
        <begin position="756"/>
        <end position="770"/>
    </location>
</feature>
<dbReference type="GO" id="GO:0005634">
    <property type="term" value="C:nucleus"/>
    <property type="evidence" value="ECO:0007669"/>
    <property type="project" value="UniProtKB-SubCell"/>
</dbReference>
<dbReference type="PANTHER" id="PTHR23280">
    <property type="entry name" value="4.1 G PROTEIN"/>
    <property type="match status" value="1"/>
</dbReference>
<feature type="compositionally biased region" description="Acidic residues" evidence="6">
    <location>
        <begin position="66"/>
        <end position="76"/>
    </location>
</feature>
<feature type="compositionally biased region" description="Basic and acidic residues" evidence="6">
    <location>
        <begin position="469"/>
        <end position="491"/>
    </location>
</feature>
<dbReference type="CDD" id="cd13184">
    <property type="entry name" value="FERM_C_4_1_family"/>
    <property type="match status" value="1"/>
</dbReference>
<gene>
    <name evidence="8" type="ORF">chiPu_0003726</name>
</gene>
<keyword evidence="3" id="KW-0597">Phosphoprotein</keyword>
<dbReference type="Gene3D" id="1.20.80.10">
    <property type="match status" value="1"/>
</dbReference>
<comment type="subcellular location">
    <subcellularLocation>
        <location evidence="1">Cytoplasm</location>
        <location evidence="1">Cytoskeleton</location>
    </subcellularLocation>
</comment>
<dbReference type="FunFam" id="3.10.20.90:FF:000002">
    <property type="entry name" value="Erythrocyte protein band 4.1-like 3"/>
    <property type="match status" value="1"/>
</dbReference>
<dbReference type="InterPro" id="IPR018980">
    <property type="entry name" value="FERM_PH-like_C"/>
</dbReference>
<feature type="compositionally biased region" description="Basic and acidic residues" evidence="6">
    <location>
        <begin position="1247"/>
        <end position="1258"/>
    </location>
</feature>
<dbReference type="InterPro" id="IPR008379">
    <property type="entry name" value="Band_4.1_C"/>
</dbReference>
<sequence>MATESGTDSELTNVQQDSPPQEQQPVVQQELAANKEHKPADTNTNQQDQNAEKDKKTENIPKVVEELDAGETDDDKTSERTTPGKTPKSPLKGSKKPKTMPCKVALLDGTDFECEVEKRAKGQVLFELVCEHLNLLEKDYYGLTFCDSESQKNWLDPSKDIKKQIRSGPWHFAFTVKFYPPDPTQLSEDITRYYLCLQLRDDIISGRLPCSFVTHALLGSYTVQAELGDYDPEENGPDYVSEIRFAPNQTKELEERVVELHKSYRGMTPGEAEMNFLENAKKLSMYGVDLHHAKDSEGIDIMLGVCANGLLIYRDRLRINRFAWPKILKISYKRSNFYIKIRPGEYEQFESTIGFKLPNHRAAKRLWKVCIEHHTFFRLVSPEPPPKGFLVMGSKFRYSGRTQAQTRQASALIDRPAPYFERSSSKRYTMSRSLDGASVGENHDALLKESTKDASETSRTETPDTTQSDSKKSSQKSEKNEEVTTPTKIKEMKFLDKSEDVLLKHQANINELKRTLQESTSIKLSHGDREKKLTTSPSSSKPKDKEQEESQKLQQSARAEEEVKEEPTSQVGAIALSLEASAKKSLASSPEGSEEWVIIERRASRLEELVVVENKSDRTESKEEEAVEAISLVCDKRQIVLELSSPEMELIKEEFHKDESCEDESPELEEICDLSAIRQEDASKTDSEERTIPSLLNSSELVESDEQKVPETYPTEPEEVLTENLLDKEQVISEDKALSEEAVIVAKFPSVQDSVDTGKESSKSDSKAPEETEPMLAFTTNGEQFKLISSGSDEAKSKAHEKDSKPIFPLDNNKSKPGSPIADQKIDPGAQVGKQEVQKIDSQTYDQEKKENIKTTFQMNDQESVPIHFVINEGKSQSNEEKMSNLNFLEKQYATKVTDQEESKSIFEAEVKYESKFILQMVEKEVQITPTEQAEYKGILQSDVTEIYKAEEQSKPYIFQEHANALQPCTARWDKEESRDSSEKESEECLLSNESGDSKPCSIGDHEAPRQEEERSEPKQCRTQDGSEPKPYKMQDGSEPKPSMTQNRSEPEPYRTQDGSESKQSTTQDGSEPKQSTTQDGSESKQSTTQDGSESKPCRTQDGSEPKQNTTQDGSEPKQSTTQDGSEPKQSTTQDGNEPKPCRTQDGSEPKQSTTQDGSEPKPCRTQDGSEPKPCRTQDGSEPRQSTTQDGSEPKPCRTQDGSEPKQSTTQDGSEPKQSTTQDGNEPKPCRTQDGSEPKQSTTQDGSEPKPRTTHDSEEFISFLPKDDKILKPVRQSEANDSAKSVPQSIEGKESKDHFQVTERDKSEVPVHFSADISSDLDYSKSKNLLELDSLVSSEMSLDANQDQSNQLFLVNDKIDSRSESQIECSQEKSSEPNSPDLELSDADLIIKAEYSHVSELSKLKPSTVVMLSSKSIEPVSVKHTQHEYVKITKGPAEAVPKIDPLKHTFKPEKESSIVKCGRELPNSSEEGTEIYSSFKLKEKYAEVYDMGSATLKDKISYFELKLGENTCSKKPIKAFEHAAQVSEVGSPDSGCEVELTEAMTKPPALECALEDREVKPSQEASKSPGKSPLKGETFENTVTSQNTEAKQELQRRSMVTKQESEEVMEQMQELVTQPLVTKEIGVEAGHKHPNVPLNSSGNIEAEKEFAVPDKVEEVDGMLEVKKLPTTKMSKQERTDSATSEVNVNTLPEKSTEREPAQEDGKDQQKSIDHEPENSEEKPQQEDIMKTKTGLPSDVPTGKRETSSKETSSPIETKSITKTQVTNIPDLANETVTSSQSVISETVSTSFVDSGSGATNVTSSQSVTSETISTSTTTHITKSVKGGFSETRIEKRIIITGDADVDQDQALALAIKEVKQQHPDMLVTKAVVYKESEPETEQNAKESKE</sequence>
<dbReference type="Pfam" id="PF09380">
    <property type="entry name" value="FERM_C"/>
    <property type="match status" value="1"/>
</dbReference>
<feature type="compositionally biased region" description="Basic and acidic residues" evidence="6">
    <location>
        <begin position="1137"/>
        <end position="1149"/>
    </location>
</feature>
<feature type="compositionally biased region" description="Basic and acidic residues" evidence="6">
    <location>
        <begin position="1291"/>
        <end position="1309"/>
    </location>
</feature>
<feature type="compositionally biased region" description="Polar residues" evidence="6">
    <location>
        <begin position="1062"/>
        <end position="1092"/>
    </location>
</feature>
<dbReference type="SMART" id="SM01196">
    <property type="entry name" value="FERM_C"/>
    <property type="match status" value="1"/>
</dbReference>
<dbReference type="GO" id="GO:0005938">
    <property type="term" value="C:cell cortex"/>
    <property type="evidence" value="ECO:0007669"/>
    <property type="project" value="UniProtKB-SubCell"/>
</dbReference>
<dbReference type="GO" id="GO:0031032">
    <property type="term" value="P:actomyosin structure organization"/>
    <property type="evidence" value="ECO:0007669"/>
    <property type="project" value="TreeGrafter"/>
</dbReference>
<feature type="compositionally biased region" description="Basic and acidic residues" evidence="6">
    <location>
        <begin position="678"/>
        <end position="691"/>
    </location>
</feature>
<dbReference type="PROSITE" id="PS00661">
    <property type="entry name" value="FERM_2"/>
    <property type="match status" value="1"/>
</dbReference>
<dbReference type="InterPro" id="IPR011993">
    <property type="entry name" value="PH-like_dom_sf"/>
</dbReference>
<dbReference type="GO" id="GO:0030866">
    <property type="term" value="P:cortical actin cytoskeleton organization"/>
    <property type="evidence" value="ECO:0007669"/>
    <property type="project" value="InterPro"/>
</dbReference>
<dbReference type="InterPro" id="IPR000299">
    <property type="entry name" value="FERM_domain"/>
</dbReference>
<evidence type="ECO:0000313" key="9">
    <source>
        <dbReference type="Proteomes" id="UP000287033"/>
    </source>
</evidence>
<dbReference type="InterPro" id="IPR019749">
    <property type="entry name" value="Band_41_domain"/>
</dbReference>
<feature type="compositionally biased region" description="Basic and acidic residues" evidence="6">
    <location>
        <begin position="1159"/>
        <end position="1182"/>
    </location>
</feature>
<proteinExistence type="predicted"/>
<dbReference type="InterPro" id="IPR014352">
    <property type="entry name" value="FERM/acyl-CoA-bd_prot_sf"/>
</dbReference>
<feature type="region of interest" description="Disordered" evidence="6">
    <location>
        <begin position="514"/>
        <end position="571"/>
    </location>
</feature>
<evidence type="ECO:0000256" key="1">
    <source>
        <dbReference type="ARBA" id="ARBA00004245"/>
    </source>
</evidence>
<feature type="compositionally biased region" description="Basic and acidic residues" evidence="6">
    <location>
        <begin position="50"/>
        <end position="65"/>
    </location>
</feature>
<dbReference type="InterPro" id="IPR029071">
    <property type="entry name" value="Ubiquitin-like_domsf"/>
</dbReference>
<feature type="region of interest" description="Disordered" evidence="6">
    <location>
        <begin position="1654"/>
        <end position="1766"/>
    </location>
</feature>
<dbReference type="PROSITE" id="PS00660">
    <property type="entry name" value="FERM_1"/>
    <property type="match status" value="1"/>
</dbReference>
<feature type="compositionally biased region" description="Polar residues" evidence="6">
    <location>
        <begin position="1579"/>
        <end position="1589"/>
    </location>
</feature>
<name>A0A401S4J2_CHIPU</name>
<dbReference type="OMA" id="KPCRTQD"/>
<keyword evidence="4" id="KW-0009">Actin-binding</keyword>
<dbReference type="SMART" id="SM01195">
    <property type="entry name" value="FA"/>
    <property type="match status" value="1"/>
</dbReference>
<dbReference type="OrthoDB" id="6589456at2759"/>
<dbReference type="Pfam" id="PF09379">
    <property type="entry name" value="FERM_N"/>
    <property type="match status" value="1"/>
</dbReference>
<evidence type="ECO:0000256" key="6">
    <source>
        <dbReference type="SAM" id="MobiDB-lite"/>
    </source>
</evidence>
<comment type="caution">
    <text evidence="8">The sequence shown here is derived from an EMBL/GenBank/DDBJ whole genome shotgun (WGS) entry which is preliminary data.</text>
</comment>
<evidence type="ECO:0000259" key="7">
    <source>
        <dbReference type="PROSITE" id="PS50057"/>
    </source>
</evidence>
<dbReference type="Gene3D" id="3.10.20.90">
    <property type="entry name" value="Phosphatidylinositol 3-kinase Catalytic Subunit, Chain A, domain 1"/>
    <property type="match status" value="1"/>
</dbReference>
<dbReference type="GO" id="GO:0051301">
    <property type="term" value="P:cell division"/>
    <property type="evidence" value="ECO:0007669"/>
    <property type="project" value="UniProtKB-KW"/>
</dbReference>
<feature type="compositionally biased region" description="Basic and acidic residues" evidence="6">
    <location>
        <begin position="972"/>
        <end position="984"/>
    </location>
</feature>